<feature type="signal peptide" evidence="1">
    <location>
        <begin position="1"/>
        <end position="18"/>
    </location>
</feature>
<feature type="chain" id="PRO_5039637846" description="Secreted protein" evidence="1">
    <location>
        <begin position="19"/>
        <end position="96"/>
    </location>
</feature>
<organism evidence="2 3">
    <name type="scientific">Streptomyces clavuligerus</name>
    <dbReference type="NCBI Taxonomy" id="1901"/>
    <lineage>
        <taxon>Bacteria</taxon>
        <taxon>Bacillati</taxon>
        <taxon>Actinomycetota</taxon>
        <taxon>Actinomycetes</taxon>
        <taxon>Kitasatosporales</taxon>
        <taxon>Streptomycetaceae</taxon>
        <taxon>Streptomyces</taxon>
    </lineage>
</organism>
<evidence type="ECO:0008006" key="4">
    <source>
        <dbReference type="Google" id="ProtNLM"/>
    </source>
</evidence>
<reference evidence="2 3" key="1">
    <citation type="journal article" date="2010" name="Genome Biol. Evol.">
        <title>The sequence of a 1.8-mb bacterial linear plasmid reveals a rich evolutionary reservoir of secondary metabolic pathways.</title>
        <authorList>
            <person name="Medema M.H."/>
            <person name="Trefzer A."/>
            <person name="Kovalchuk A."/>
            <person name="van den Berg M."/>
            <person name="Mueller U."/>
            <person name="Heijne W."/>
            <person name="Wu L."/>
            <person name="Alam M.T."/>
            <person name="Ronning C.M."/>
            <person name="Nierman W.C."/>
            <person name="Bovenberg R.A.L."/>
            <person name="Breitling R."/>
            <person name="Takano E."/>
        </authorList>
    </citation>
    <scope>NUCLEOTIDE SEQUENCE [LARGE SCALE GENOMIC DNA]</scope>
    <source>
        <strain evidence="3">ATCC 27064 / DSM 738 / JCM 4710 / NBRC 13307 / NCIMB 12785 / NRRL 3585 / VKM Ac-602</strain>
        <plasmid evidence="2">pSCL4</plasmid>
    </source>
</reference>
<evidence type="ECO:0000313" key="2">
    <source>
        <dbReference type="EMBL" id="EFG04475.2"/>
    </source>
</evidence>
<geneLocation type="plasmid" evidence="2 3">
    <name>pSCL4</name>
</geneLocation>
<evidence type="ECO:0000313" key="3">
    <source>
        <dbReference type="Proteomes" id="UP000002357"/>
    </source>
</evidence>
<dbReference type="EMBL" id="CM000914">
    <property type="protein sequence ID" value="EFG04475.2"/>
    <property type="molecule type" value="Genomic_DNA"/>
</dbReference>
<dbReference type="eggNOG" id="ENOG5031YR7">
    <property type="taxonomic scope" value="Bacteria"/>
</dbReference>
<dbReference type="Proteomes" id="UP000002357">
    <property type="component" value="Plasmid pSCL4"/>
</dbReference>
<keyword evidence="1" id="KW-0732">Signal</keyword>
<evidence type="ECO:0000256" key="1">
    <source>
        <dbReference type="SAM" id="SignalP"/>
    </source>
</evidence>
<dbReference type="RefSeq" id="WP_003963392.1">
    <property type="nucleotide sequence ID" value="NZ_CM000914.1"/>
</dbReference>
<dbReference type="GeneID" id="93734080"/>
<protein>
    <recommendedName>
        <fullName evidence="4">Secreted protein</fullName>
    </recommendedName>
</protein>
<proteinExistence type="predicted"/>
<dbReference type="OrthoDB" id="3636840at2"/>
<sequence length="96" mass="9374">MAVTATACLVGGAASAQAAPAGAAPQKSVAVAEVRTFTGSAMGVSQSQAVSAAVGMAYGVAQSSGWQANQCYVRATSVRAVGGGLYSAVAELFCQR</sequence>
<keyword evidence="2" id="KW-0614">Plasmid</keyword>
<dbReference type="AlphaFoldDB" id="D5SKN2"/>
<keyword evidence="3" id="KW-1185">Reference proteome</keyword>
<name>D5SKN2_STRCL</name>
<accession>D5SKN2</accession>
<gene>
    <name evidence="2" type="ORF">SCLAV_p0988</name>
</gene>